<evidence type="ECO:0000313" key="3">
    <source>
        <dbReference type="EMBL" id="QCK16267.1"/>
    </source>
</evidence>
<dbReference type="EMBL" id="CP028923">
    <property type="protein sequence ID" value="QCK16267.1"/>
    <property type="molecule type" value="Genomic_DNA"/>
</dbReference>
<accession>A0A4D7JNL8</accession>
<evidence type="ECO:0000259" key="2">
    <source>
        <dbReference type="Pfam" id="PF13205"/>
    </source>
</evidence>
<sequence>MKLFYFSTLITLLILTGCSDNEGQEPEIKLTSSTVNGTPLQDGMTGLSPESQIILTFNSEVSISDFRDNFSITSGVESADYTLLFQNASTKVTIQLNADFNTTYQLILAPNRIGTNGGVLSEGLNLSFTTGEHNFASSPCLPGGNCQNTFSVVTGDSQESYFNYNSNYPLQTELGIEENITKAVLVIHGINRNGEDYFNYMSNTLSDLSIQESTLLIAPVFEEVSQAPGYNYWSGSSWRSGGNSSNTAAISSFTVIDQMIQELLDIGNFPNLTEIVVTGHSSGALFTHLYSASSKIEDNRITYMVANSQFFYYPDARRYDESSGSFYTVENCNGIEFWPYGYSATPAYLSGIPKETFDLQMRTRKVIYLLGNGNQADPSLNTEDCQATVLGSSRFDRGKNILRYMNNFYPASNTHSEIIVEGIGHDGQGMYSSEEFKTWLGGL</sequence>
<gene>
    <name evidence="3" type="ORF">DCC35_16730</name>
</gene>
<evidence type="ECO:0000313" key="4">
    <source>
        <dbReference type="Proteomes" id="UP000298616"/>
    </source>
</evidence>
<dbReference type="AlphaFoldDB" id="A0A4D7JNL8"/>
<dbReference type="InterPro" id="IPR029058">
    <property type="entry name" value="AB_hydrolase_fold"/>
</dbReference>
<protein>
    <recommendedName>
        <fullName evidence="2">SbsA Ig-like domain-containing protein</fullName>
    </recommendedName>
</protein>
<dbReference type="Gene3D" id="3.40.50.1820">
    <property type="entry name" value="alpha/beta hydrolase"/>
    <property type="match status" value="1"/>
</dbReference>
<proteinExistence type="predicted"/>
<dbReference type="SUPFAM" id="SSF53474">
    <property type="entry name" value="alpha/beta-Hydrolases"/>
    <property type="match status" value="1"/>
</dbReference>
<reference evidence="3 4" key="1">
    <citation type="submission" date="2018-04" db="EMBL/GenBank/DDBJ databases">
        <title>Complete genome uncultured novel isolate.</title>
        <authorList>
            <person name="Merlino G."/>
        </authorList>
    </citation>
    <scope>NUCLEOTIDE SEQUENCE [LARGE SCALE GENOMIC DNA]</scope>
    <source>
        <strain evidence="4">R1DC9</strain>
    </source>
</reference>
<dbReference type="RefSeq" id="WP_137091859.1">
    <property type="nucleotide sequence ID" value="NZ_CP028923.1"/>
</dbReference>
<keyword evidence="1" id="KW-0732">Signal</keyword>
<organism evidence="3 4">
    <name type="scientific">Mangrovivirga cuniculi</name>
    <dbReference type="NCBI Taxonomy" id="2715131"/>
    <lineage>
        <taxon>Bacteria</taxon>
        <taxon>Pseudomonadati</taxon>
        <taxon>Bacteroidota</taxon>
        <taxon>Cytophagia</taxon>
        <taxon>Cytophagales</taxon>
        <taxon>Mangrovivirgaceae</taxon>
        <taxon>Mangrovivirga</taxon>
    </lineage>
</organism>
<keyword evidence="4" id="KW-1185">Reference proteome</keyword>
<dbReference type="KEGG" id="fpf:DCC35_16730"/>
<dbReference type="OrthoDB" id="1094867at2"/>
<evidence type="ECO:0000256" key="1">
    <source>
        <dbReference type="ARBA" id="ARBA00022729"/>
    </source>
</evidence>
<dbReference type="PANTHER" id="PTHR35560:SF3">
    <property type="entry name" value="PEPTIDASE S9 PROLYL OLIGOPEPTIDASE CATALYTIC DOMAIN-CONTAINING PROTEIN"/>
    <property type="match status" value="1"/>
</dbReference>
<dbReference type="PANTHER" id="PTHR35560">
    <property type="entry name" value="BLL0132 PROTEIN"/>
    <property type="match status" value="1"/>
</dbReference>
<name>A0A4D7JNL8_9BACT</name>
<dbReference type="Proteomes" id="UP000298616">
    <property type="component" value="Chromosome"/>
</dbReference>
<dbReference type="InterPro" id="IPR032812">
    <property type="entry name" value="SbsA_Ig"/>
</dbReference>
<feature type="domain" description="SbsA Ig-like" evidence="2">
    <location>
        <begin position="34"/>
        <end position="130"/>
    </location>
</feature>
<dbReference type="PROSITE" id="PS51257">
    <property type="entry name" value="PROKAR_LIPOPROTEIN"/>
    <property type="match status" value="1"/>
</dbReference>
<dbReference type="Pfam" id="PF13205">
    <property type="entry name" value="Big_5"/>
    <property type="match status" value="1"/>
</dbReference>